<dbReference type="RefSeq" id="WP_118999813.1">
    <property type="nucleotide sequence ID" value="NZ_QWGP01000006.1"/>
</dbReference>
<proteinExistence type="inferred from homology"/>
<dbReference type="SUPFAM" id="SSF53383">
    <property type="entry name" value="PLP-dependent transferases"/>
    <property type="match status" value="1"/>
</dbReference>
<dbReference type="InterPro" id="IPR015422">
    <property type="entry name" value="PyrdxlP-dep_Trfase_small"/>
</dbReference>
<evidence type="ECO:0000256" key="1">
    <source>
        <dbReference type="ARBA" id="ARBA00001933"/>
    </source>
</evidence>
<dbReference type="Proteomes" id="UP000266305">
    <property type="component" value="Unassembled WGS sequence"/>
</dbReference>
<comment type="similarity">
    <text evidence="2 5">Belongs to the threonine aldolase family.</text>
</comment>
<dbReference type="Pfam" id="PF01212">
    <property type="entry name" value="Beta_elim_lyase"/>
    <property type="match status" value="1"/>
</dbReference>
<organism evidence="7 8">
    <name type="scientific">Cereibacter sphaeroides</name>
    <name type="common">Rhodobacter sphaeroides</name>
    <dbReference type="NCBI Taxonomy" id="1063"/>
    <lineage>
        <taxon>Bacteria</taxon>
        <taxon>Pseudomonadati</taxon>
        <taxon>Pseudomonadota</taxon>
        <taxon>Alphaproteobacteria</taxon>
        <taxon>Rhodobacterales</taxon>
        <taxon>Paracoccaceae</taxon>
        <taxon>Cereibacter</taxon>
    </lineage>
</organism>
<name>A0AAX1UMW2_CERSP</name>
<evidence type="ECO:0000256" key="5">
    <source>
        <dbReference type="PIRNR" id="PIRNR038940"/>
    </source>
</evidence>
<dbReference type="GO" id="GO:0004793">
    <property type="term" value="F:threonine aldolase activity"/>
    <property type="evidence" value="ECO:0007669"/>
    <property type="project" value="UniProtKB-UniRule"/>
</dbReference>
<gene>
    <name evidence="7" type="ORF">D1114_08100</name>
</gene>
<evidence type="ECO:0000256" key="3">
    <source>
        <dbReference type="ARBA" id="ARBA00011881"/>
    </source>
</evidence>
<feature type="domain" description="Aromatic amino acid beta-eliminating lyase/threonine aldolase" evidence="6">
    <location>
        <begin position="3"/>
        <end position="287"/>
    </location>
</feature>
<dbReference type="Gene3D" id="3.40.640.10">
    <property type="entry name" value="Type I PLP-dependent aspartate aminotransferase-like (Major domain)"/>
    <property type="match status" value="1"/>
</dbReference>
<comment type="catalytic activity">
    <reaction evidence="5">
        <text>L-threonine = acetaldehyde + glycine</text>
        <dbReference type="Rhea" id="RHEA:19625"/>
        <dbReference type="ChEBI" id="CHEBI:15343"/>
        <dbReference type="ChEBI" id="CHEBI:57305"/>
        <dbReference type="ChEBI" id="CHEBI:57926"/>
        <dbReference type="EC" id="4.1.2.48"/>
    </reaction>
</comment>
<dbReference type="PANTHER" id="PTHR48097">
    <property type="entry name" value="L-THREONINE ALDOLASE-RELATED"/>
    <property type="match status" value="1"/>
</dbReference>
<comment type="cofactor">
    <cofactor evidence="1 5">
        <name>pyridoxal 5'-phosphate</name>
        <dbReference type="ChEBI" id="CHEBI:597326"/>
    </cofactor>
</comment>
<evidence type="ECO:0000259" key="6">
    <source>
        <dbReference type="Pfam" id="PF01212"/>
    </source>
</evidence>
<comment type="function">
    <text evidence="5">Catalyzes the cleavage of L-allo-threonine and L-threonine to glycine and acetaldehyde.</text>
</comment>
<evidence type="ECO:0000256" key="4">
    <source>
        <dbReference type="ARBA" id="ARBA00022898"/>
    </source>
</evidence>
<keyword evidence="5" id="KW-0456">Lyase</keyword>
<dbReference type="InterPro" id="IPR015421">
    <property type="entry name" value="PyrdxlP-dep_Trfase_major"/>
</dbReference>
<sequence length="341" mass="36165">MFFASDNGSGVAPEVMAALAADRGYARPYGADEATEEVTDLVRTEFEAPEAEVVLVASGTAANALALSTLCPPWGVVFCREEAHVAADECNAAEFFSGGAKLETLPGSDGKLRPETLAAALSRYAPGDLHMARPAALSLTNLTEMGSLYRPAEIAALTEVARARGLGCHLDGARFANALVAAGAAPAEMSWQAGIDILSLGGTKNGLMGVEAVVIFDPARAEELRIRRKRAGHLLSKHRYLALQMRTYLRDGLWLRLAAQANAAGKRLAEGVAALPEARLLGPVEANLLFAELPEPLVRRAREAGAVFYEMGRTGDRVTVRLVASWSTTETEVEAFLATFG</sequence>
<dbReference type="InterPro" id="IPR026273">
    <property type="entry name" value="Low_specificity_L-TA_bact"/>
</dbReference>
<dbReference type="GO" id="GO:0006567">
    <property type="term" value="P:L-threonine catabolic process"/>
    <property type="evidence" value="ECO:0007669"/>
    <property type="project" value="UniProtKB-UniRule"/>
</dbReference>
<dbReference type="PANTHER" id="PTHR48097:SF5">
    <property type="entry name" value="LOW SPECIFICITY L-THREONINE ALDOLASE"/>
    <property type="match status" value="1"/>
</dbReference>
<accession>A0AAX1UMW2</accession>
<protein>
    <recommendedName>
        <fullName evidence="5">L-threonine aldolase</fullName>
        <ecNumber evidence="5">4.1.2.48</ecNumber>
    </recommendedName>
</protein>
<dbReference type="EMBL" id="QWGP01000006">
    <property type="protein sequence ID" value="RHZ96078.1"/>
    <property type="molecule type" value="Genomic_DNA"/>
</dbReference>
<dbReference type="PIRSF" id="PIRSF038940">
    <property type="entry name" value="Low_specificity_LTA"/>
    <property type="match status" value="1"/>
</dbReference>
<keyword evidence="4 5" id="KW-0663">Pyridoxal phosphate</keyword>
<dbReference type="Gene3D" id="3.90.1150.10">
    <property type="entry name" value="Aspartate Aminotransferase, domain 1"/>
    <property type="match status" value="1"/>
</dbReference>
<comment type="subunit">
    <text evidence="3">Homotetramer.</text>
</comment>
<dbReference type="EC" id="4.1.2.48" evidence="5"/>
<comment type="caution">
    <text evidence="7">The sequence shown here is derived from an EMBL/GenBank/DDBJ whole genome shotgun (WGS) entry which is preliminary data.</text>
</comment>
<evidence type="ECO:0000313" key="7">
    <source>
        <dbReference type="EMBL" id="RHZ96078.1"/>
    </source>
</evidence>
<dbReference type="InterPro" id="IPR015424">
    <property type="entry name" value="PyrdxlP-dep_Trfase"/>
</dbReference>
<dbReference type="InterPro" id="IPR001597">
    <property type="entry name" value="ArAA_b-elim_lyase/Thr_aldolase"/>
</dbReference>
<evidence type="ECO:0000313" key="8">
    <source>
        <dbReference type="Proteomes" id="UP000266305"/>
    </source>
</evidence>
<reference evidence="7 8" key="1">
    <citation type="submission" date="2018-08" db="EMBL/GenBank/DDBJ databases">
        <title>Draft genome sequence of Rhodobacter sphaeroides FY.</title>
        <authorList>
            <person name="Rayyan A."/>
            <person name="Meyer T.E."/>
            <person name="Kyndt J.A."/>
        </authorList>
    </citation>
    <scope>NUCLEOTIDE SEQUENCE [LARGE SCALE GENOMIC DNA]</scope>
    <source>
        <strain evidence="7 8">FY</strain>
    </source>
</reference>
<dbReference type="AlphaFoldDB" id="A0AAX1UMW2"/>
<evidence type="ECO:0000256" key="2">
    <source>
        <dbReference type="ARBA" id="ARBA00006966"/>
    </source>
</evidence>
<comment type="catalytic activity">
    <reaction evidence="5">
        <text>L-allo-threonine = acetaldehyde + glycine</text>
        <dbReference type="Rhea" id="RHEA:26209"/>
        <dbReference type="ChEBI" id="CHEBI:15343"/>
        <dbReference type="ChEBI" id="CHEBI:57305"/>
        <dbReference type="ChEBI" id="CHEBI:58585"/>
        <dbReference type="EC" id="4.1.2.48"/>
    </reaction>
</comment>